<dbReference type="Proteomes" id="UP001595722">
    <property type="component" value="Unassembled WGS sequence"/>
</dbReference>
<dbReference type="EMBL" id="JBHRYB010000013">
    <property type="protein sequence ID" value="MFC3681040.1"/>
    <property type="molecule type" value="Genomic_DNA"/>
</dbReference>
<dbReference type="RefSeq" id="WP_376867201.1">
    <property type="nucleotide sequence ID" value="NZ_JBHRYB010000013.1"/>
</dbReference>
<evidence type="ECO:0008006" key="3">
    <source>
        <dbReference type="Google" id="ProtNLM"/>
    </source>
</evidence>
<sequence length="231" mass="26418">MTLILSLIVLLLIVFLLLALVLLQRHQRSGQLQQLADRLTLSYRPFASLSQPLRQARFLIFSVGQMRYFRHLLEGSYQPQTSHFQQQPLALTQRRLNVFDYGLVSDKGTHNQTLMLFACSLNCGCFRIQPHAWLHADVFADNAPLLRLSQGQYPPALHSRQLFAQHPARLTALLTPQVQHWLLAHPHLHIEFSNGILLLYRPAHRLAVEDIEAALEAGCQLAELLQLSERQ</sequence>
<accession>A0ABV7VUQ3</accession>
<evidence type="ECO:0000313" key="2">
    <source>
        <dbReference type="Proteomes" id="UP001595722"/>
    </source>
</evidence>
<gene>
    <name evidence="1" type="ORF">ACFOMG_13110</name>
</gene>
<proteinExistence type="predicted"/>
<evidence type="ECO:0000313" key="1">
    <source>
        <dbReference type="EMBL" id="MFC3681040.1"/>
    </source>
</evidence>
<comment type="caution">
    <text evidence="1">The sequence shown here is derived from an EMBL/GenBank/DDBJ whole genome shotgun (WGS) entry which is preliminary data.</text>
</comment>
<reference evidence="2" key="1">
    <citation type="journal article" date="2019" name="Int. J. Syst. Evol. Microbiol.">
        <title>The Global Catalogue of Microorganisms (GCM) 10K type strain sequencing project: providing services to taxonomists for standard genome sequencing and annotation.</title>
        <authorList>
            <consortium name="The Broad Institute Genomics Platform"/>
            <consortium name="The Broad Institute Genome Sequencing Center for Infectious Disease"/>
            <person name="Wu L."/>
            <person name="Ma J."/>
        </authorList>
    </citation>
    <scope>NUCLEOTIDE SEQUENCE [LARGE SCALE GENOMIC DNA]</scope>
    <source>
        <strain evidence="2">KCTC 42424</strain>
    </source>
</reference>
<protein>
    <recommendedName>
        <fullName evidence="3">DUF3137 domain-containing protein</fullName>
    </recommendedName>
</protein>
<organism evidence="1 2">
    <name type="scientific">Bacterioplanoides pacificum</name>
    <dbReference type="NCBI Taxonomy" id="1171596"/>
    <lineage>
        <taxon>Bacteria</taxon>
        <taxon>Pseudomonadati</taxon>
        <taxon>Pseudomonadota</taxon>
        <taxon>Gammaproteobacteria</taxon>
        <taxon>Oceanospirillales</taxon>
        <taxon>Oceanospirillaceae</taxon>
        <taxon>Bacterioplanoides</taxon>
    </lineage>
</organism>
<keyword evidence="2" id="KW-1185">Reference proteome</keyword>
<name>A0ABV7VUQ3_9GAMM</name>